<feature type="domain" description="Luciferase" evidence="2">
    <location>
        <begin position="205"/>
        <end position="272"/>
    </location>
</feature>
<dbReference type="Pfam" id="PF17648">
    <property type="entry name" value="Luciferase"/>
    <property type="match status" value="1"/>
</dbReference>
<dbReference type="InterPro" id="IPR040841">
    <property type="entry name" value="Luciferase_dom"/>
</dbReference>
<sequence length="288" mass="30862">MATNTFSSLSAQFRNLPLPKVPSALRNPTPTTATLTAAAAIGIISLPTLIARAVKSYRGYLALGPGGIPYNILGWSIQGVLQPFTWHDTRDPEAIFADPARQEPYEPHGRRAFLLGPAGEGREGPPGPRRGDRPVVPGYVAPQRQMTQQGSGGTRARMLAYLEALAALNPGLLVLKGSGLEGVGTPALWLDGGAGGRRRRRRTIGGELVHVHPEASSHATVSLADAEALVRKGWAESHKLSGLWHTVPLGYVLVYAPRDEAEFEFWKGVVRAGIRFVCAGIAREAVFE</sequence>
<name>A0AAN9UC55_9PEZI</name>
<dbReference type="EMBL" id="JAJSPL020000008">
    <property type="protein sequence ID" value="KAK7745539.1"/>
    <property type="molecule type" value="Genomic_DNA"/>
</dbReference>
<evidence type="ECO:0000259" key="2">
    <source>
        <dbReference type="Pfam" id="PF17648"/>
    </source>
</evidence>
<organism evidence="3 4">
    <name type="scientific">Cytospora paraplurivora</name>
    <dbReference type="NCBI Taxonomy" id="2898453"/>
    <lineage>
        <taxon>Eukaryota</taxon>
        <taxon>Fungi</taxon>
        <taxon>Dikarya</taxon>
        <taxon>Ascomycota</taxon>
        <taxon>Pezizomycotina</taxon>
        <taxon>Sordariomycetes</taxon>
        <taxon>Sordariomycetidae</taxon>
        <taxon>Diaporthales</taxon>
        <taxon>Cytosporaceae</taxon>
        <taxon>Cytospora</taxon>
    </lineage>
</organism>
<feature type="region of interest" description="Disordered" evidence="1">
    <location>
        <begin position="115"/>
        <end position="140"/>
    </location>
</feature>
<evidence type="ECO:0000256" key="1">
    <source>
        <dbReference type="SAM" id="MobiDB-lite"/>
    </source>
</evidence>
<dbReference type="InterPro" id="IPR048273">
    <property type="entry name" value="Luciferase"/>
</dbReference>
<dbReference type="AlphaFoldDB" id="A0AAN9UC55"/>
<evidence type="ECO:0000313" key="4">
    <source>
        <dbReference type="Proteomes" id="UP001320245"/>
    </source>
</evidence>
<comment type="caution">
    <text evidence="3">The sequence shown here is derived from an EMBL/GenBank/DDBJ whole genome shotgun (WGS) entry which is preliminary data.</text>
</comment>
<proteinExistence type="predicted"/>
<keyword evidence="4" id="KW-1185">Reference proteome</keyword>
<accession>A0AAN9UC55</accession>
<evidence type="ECO:0000313" key="3">
    <source>
        <dbReference type="EMBL" id="KAK7745539.1"/>
    </source>
</evidence>
<protein>
    <recommendedName>
        <fullName evidence="2">Luciferase domain-containing protein</fullName>
    </recommendedName>
</protein>
<reference evidence="3 4" key="1">
    <citation type="journal article" date="2023" name="PLoS ONE">
        <title>Cytospora paraplurivora sp. nov. isolated from orchards with fruit tree decline syndrome in Ontario, Canada.</title>
        <authorList>
            <person name="Ilyukhin E."/>
            <person name="Nguyen H.D.T."/>
            <person name="Castle A.J."/>
            <person name="Ellouze W."/>
        </authorList>
    </citation>
    <scope>NUCLEOTIDE SEQUENCE [LARGE SCALE GENOMIC DNA]</scope>
    <source>
        <strain evidence="3 4">FDS-564</strain>
    </source>
</reference>
<dbReference type="PANTHER" id="PTHR38695:SF1">
    <property type="entry name" value="AMINO ACID PERMEASE_ SLC12A DOMAIN-CONTAINING PROTEIN"/>
    <property type="match status" value="1"/>
</dbReference>
<dbReference type="Proteomes" id="UP001320245">
    <property type="component" value="Unassembled WGS sequence"/>
</dbReference>
<dbReference type="PANTHER" id="PTHR38695">
    <property type="entry name" value="AMINO ACID PERMEASE_ SLC12A DOMAIN-CONTAINING PROTEIN"/>
    <property type="match status" value="1"/>
</dbReference>
<gene>
    <name evidence="3" type="ORF">SLS53_003039</name>
</gene>